<dbReference type="AlphaFoldDB" id="A0AAX3BBZ0"/>
<gene>
    <name evidence="1" type="ORF">KDW03_09990</name>
</gene>
<protein>
    <recommendedName>
        <fullName evidence="3">Histidine kinase</fullName>
    </recommendedName>
</protein>
<reference evidence="1" key="1">
    <citation type="submission" date="2021-04" db="EMBL/GenBank/DDBJ databases">
        <authorList>
            <person name="Postec A."/>
        </authorList>
    </citation>
    <scope>NUCLEOTIDE SEQUENCE</scope>
    <source>
        <strain evidence="1">F1F22</strain>
    </source>
</reference>
<evidence type="ECO:0000313" key="1">
    <source>
        <dbReference type="EMBL" id="URA09802.1"/>
    </source>
</evidence>
<sequence length="222" mass="26016">MEKPQISSSQDKTMISFYTLDDTVKNAVQEKLREIIRKYDHPLSRQENIDVIYTCLKELMINASKSNIKKTFFIEAQINEQDKEIYEKAKSSFKKLLTDKYFSYLREKLRKHNAYVQVEFEEKETGIVLKVYNNTPLWEDEEKTIRESLKKASESADTNLTLYYTESNNHEGAGLGLMLIIHLLREVGIDPRLFRIGVVEGKTMARIEIPFSPDYEPIRKHP</sequence>
<dbReference type="Proteomes" id="UP001056539">
    <property type="component" value="Chromosome"/>
</dbReference>
<dbReference type="RefSeq" id="WP_271434936.1">
    <property type="nucleotide sequence ID" value="NZ_CP073355.1"/>
</dbReference>
<reference evidence="1" key="2">
    <citation type="submission" date="2022-06" db="EMBL/GenBank/DDBJ databases">
        <title>Thermospira aquatica gen. nov., sp. nov.</title>
        <authorList>
            <person name="Ben Ali Gam Z."/>
            <person name="Labat M."/>
        </authorList>
    </citation>
    <scope>NUCLEOTIDE SEQUENCE</scope>
    <source>
        <strain evidence="1">F1F22</strain>
    </source>
</reference>
<evidence type="ECO:0008006" key="3">
    <source>
        <dbReference type="Google" id="ProtNLM"/>
    </source>
</evidence>
<dbReference type="EMBL" id="CP073355">
    <property type="protein sequence ID" value="URA09802.1"/>
    <property type="molecule type" value="Genomic_DNA"/>
</dbReference>
<evidence type="ECO:0000313" key="2">
    <source>
        <dbReference type="Proteomes" id="UP001056539"/>
    </source>
</evidence>
<dbReference type="KEGG" id="taqu:KDW03_09990"/>
<organism evidence="1 2">
    <name type="scientific">Thermospira aquatica</name>
    <dbReference type="NCBI Taxonomy" id="2828656"/>
    <lineage>
        <taxon>Bacteria</taxon>
        <taxon>Pseudomonadati</taxon>
        <taxon>Spirochaetota</taxon>
        <taxon>Spirochaetia</taxon>
        <taxon>Brevinematales</taxon>
        <taxon>Thermospiraceae</taxon>
        <taxon>Thermospira</taxon>
    </lineage>
</organism>
<name>A0AAX3BBZ0_9SPIR</name>
<proteinExistence type="predicted"/>
<accession>A0AAX3BBZ0</accession>
<keyword evidence="2" id="KW-1185">Reference proteome</keyword>